<dbReference type="OrthoDB" id="9799482at2"/>
<sequence>MTLRNQKVYQGVLQQIRSYIEIHHLNPGDKLPSERELAEKLQASRSSIREALRALELLGIIETSPGEGTFLSSYRSLQSVEILASFILREKEIKGNLILSKHIIEKEAAKAAFLHITDTDILKLEEIIHNPSSLLKDKHRSFFRHLFMKADIILLERIWSLMEEFSSTLDEQVYDKSLYIELIQIYENKTYSTIEDLFMKRFKRK</sequence>
<dbReference type="AlphaFoldDB" id="A0A494YXN1"/>
<gene>
    <name evidence="5" type="ORF">D8M05_11685</name>
</gene>
<dbReference type="GO" id="GO:0003700">
    <property type="term" value="F:DNA-binding transcription factor activity"/>
    <property type="evidence" value="ECO:0007669"/>
    <property type="project" value="InterPro"/>
</dbReference>
<dbReference type="PRINTS" id="PR00035">
    <property type="entry name" value="HTHGNTR"/>
</dbReference>
<evidence type="ECO:0000313" key="5">
    <source>
        <dbReference type="EMBL" id="RKQ14950.1"/>
    </source>
</evidence>
<name>A0A494YXN1_9BACI</name>
<evidence type="ECO:0000256" key="2">
    <source>
        <dbReference type="ARBA" id="ARBA00023125"/>
    </source>
</evidence>
<evidence type="ECO:0000256" key="1">
    <source>
        <dbReference type="ARBA" id="ARBA00023015"/>
    </source>
</evidence>
<evidence type="ECO:0000313" key="6">
    <source>
        <dbReference type="Proteomes" id="UP000281813"/>
    </source>
</evidence>
<dbReference type="InterPro" id="IPR036390">
    <property type="entry name" value="WH_DNA-bd_sf"/>
</dbReference>
<dbReference type="CDD" id="cd07377">
    <property type="entry name" value="WHTH_GntR"/>
    <property type="match status" value="1"/>
</dbReference>
<dbReference type="Proteomes" id="UP000281813">
    <property type="component" value="Unassembled WGS sequence"/>
</dbReference>
<dbReference type="SUPFAM" id="SSF46785">
    <property type="entry name" value="Winged helix' DNA-binding domain"/>
    <property type="match status" value="1"/>
</dbReference>
<dbReference type="SMART" id="SM00345">
    <property type="entry name" value="HTH_GNTR"/>
    <property type="match status" value="1"/>
</dbReference>
<dbReference type="Gene3D" id="1.10.10.10">
    <property type="entry name" value="Winged helix-like DNA-binding domain superfamily/Winged helix DNA-binding domain"/>
    <property type="match status" value="1"/>
</dbReference>
<feature type="domain" description="HTH gntR-type" evidence="4">
    <location>
        <begin position="6"/>
        <end position="74"/>
    </location>
</feature>
<evidence type="ECO:0000256" key="3">
    <source>
        <dbReference type="ARBA" id="ARBA00023163"/>
    </source>
</evidence>
<protein>
    <submittedName>
        <fullName evidence="5">FadR family transcriptional regulator</fullName>
    </submittedName>
</protein>
<keyword evidence="6" id="KW-1185">Reference proteome</keyword>
<keyword evidence="2" id="KW-0238">DNA-binding</keyword>
<dbReference type="GO" id="GO:0003677">
    <property type="term" value="F:DNA binding"/>
    <property type="evidence" value="ECO:0007669"/>
    <property type="project" value="UniProtKB-KW"/>
</dbReference>
<organism evidence="5 6">
    <name type="scientific">Oceanobacillus bengalensis</name>
    <dbReference type="NCBI Taxonomy" id="1435466"/>
    <lineage>
        <taxon>Bacteria</taxon>
        <taxon>Bacillati</taxon>
        <taxon>Bacillota</taxon>
        <taxon>Bacilli</taxon>
        <taxon>Bacillales</taxon>
        <taxon>Bacillaceae</taxon>
        <taxon>Oceanobacillus</taxon>
    </lineage>
</organism>
<reference evidence="5 6" key="1">
    <citation type="journal article" date="2015" name="Antonie Van Leeuwenhoek">
        <title>Oceanobacillus bengalensis sp. nov., a bacterium isolated from seawater of the Bay of Bengal.</title>
        <authorList>
            <person name="Yongchang O."/>
            <person name="Xiang W."/>
            <person name="Wang G."/>
        </authorList>
    </citation>
    <scope>NUCLEOTIDE SEQUENCE [LARGE SCALE GENOMIC DNA]</scope>
    <source>
        <strain evidence="5 6">MCCC 1K00260</strain>
    </source>
</reference>
<dbReference type="PANTHER" id="PTHR43537:SF54">
    <property type="entry name" value="TRANSCRIPTIONAL REGULATOR, GNTR FAMILY"/>
    <property type="match status" value="1"/>
</dbReference>
<accession>A0A494YXN1</accession>
<dbReference type="Pfam" id="PF00392">
    <property type="entry name" value="GntR"/>
    <property type="match status" value="1"/>
</dbReference>
<dbReference type="PANTHER" id="PTHR43537">
    <property type="entry name" value="TRANSCRIPTIONAL REGULATOR, GNTR FAMILY"/>
    <property type="match status" value="1"/>
</dbReference>
<keyword evidence="3" id="KW-0804">Transcription</keyword>
<comment type="caution">
    <text evidence="5">The sequence shown here is derived from an EMBL/GenBank/DDBJ whole genome shotgun (WGS) entry which is preliminary data.</text>
</comment>
<keyword evidence="1" id="KW-0805">Transcription regulation</keyword>
<evidence type="ECO:0000259" key="4">
    <source>
        <dbReference type="PROSITE" id="PS50949"/>
    </source>
</evidence>
<dbReference type="InterPro" id="IPR036388">
    <property type="entry name" value="WH-like_DNA-bd_sf"/>
</dbReference>
<dbReference type="InterPro" id="IPR000524">
    <property type="entry name" value="Tscrpt_reg_HTH_GntR"/>
</dbReference>
<proteinExistence type="predicted"/>
<dbReference type="EMBL" id="RBZO01000017">
    <property type="protein sequence ID" value="RKQ14950.1"/>
    <property type="molecule type" value="Genomic_DNA"/>
</dbReference>
<dbReference type="PROSITE" id="PS50949">
    <property type="entry name" value="HTH_GNTR"/>
    <property type="match status" value="1"/>
</dbReference>